<keyword evidence="2" id="KW-1185">Reference proteome</keyword>
<gene>
    <name evidence="1" type="ORF">OBRU01_00337</name>
</gene>
<organism evidence="1 2">
    <name type="scientific">Operophtera brumata</name>
    <name type="common">Winter moth</name>
    <name type="synonym">Phalaena brumata</name>
    <dbReference type="NCBI Taxonomy" id="104452"/>
    <lineage>
        <taxon>Eukaryota</taxon>
        <taxon>Metazoa</taxon>
        <taxon>Ecdysozoa</taxon>
        <taxon>Arthropoda</taxon>
        <taxon>Hexapoda</taxon>
        <taxon>Insecta</taxon>
        <taxon>Pterygota</taxon>
        <taxon>Neoptera</taxon>
        <taxon>Endopterygota</taxon>
        <taxon>Lepidoptera</taxon>
        <taxon>Glossata</taxon>
        <taxon>Ditrysia</taxon>
        <taxon>Geometroidea</taxon>
        <taxon>Geometridae</taxon>
        <taxon>Larentiinae</taxon>
        <taxon>Operophtera</taxon>
    </lineage>
</organism>
<sequence length="256" mass="27693">MEEIDFTDKVAIVTGASSGIGAATAIAFAGYRAKLTLVGRNEGRLMETSEKCAAKHNIAPLCLILDLTIDSNCEMVIKRTVEMYGRIDVLVNCAGKIILSSLHDKSMEAFDVVMNINFRVPFFLSQLALPHLTKSKGNIINMGSSLAKRFKPGLMPYIITKSALSLMAKHSAPELLSEGVRINTICPGTTRTNILSNLNMNDEVQRIVYDALAIDMPQGKIIDPKEVASFVCLVASDMFPNLNGAELLIDGAASLT</sequence>
<protein>
    <submittedName>
        <fullName evidence="1">Short-chain dehydrogenase</fullName>
    </submittedName>
</protein>
<proteinExistence type="predicted"/>
<dbReference type="InterPro" id="IPR002347">
    <property type="entry name" value="SDR_fam"/>
</dbReference>
<dbReference type="PANTHER" id="PTHR43975:SF2">
    <property type="entry name" value="EG:BACR7A4.14 PROTEIN-RELATED"/>
    <property type="match status" value="1"/>
</dbReference>
<evidence type="ECO:0000313" key="1">
    <source>
        <dbReference type="EMBL" id="KOB79008.1"/>
    </source>
</evidence>
<comment type="caution">
    <text evidence="1">The sequence shown here is derived from an EMBL/GenBank/DDBJ whole genome shotgun (WGS) entry which is preliminary data.</text>
</comment>
<dbReference type="Proteomes" id="UP000037510">
    <property type="component" value="Unassembled WGS sequence"/>
</dbReference>
<dbReference type="InterPro" id="IPR036291">
    <property type="entry name" value="NAD(P)-bd_dom_sf"/>
</dbReference>
<evidence type="ECO:0000313" key="2">
    <source>
        <dbReference type="Proteomes" id="UP000037510"/>
    </source>
</evidence>
<dbReference type="PRINTS" id="PR00081">
    <property type="entry name" value="GDHRDH"/>
</dbReference>
<accession>A0A0L7LU50</accession>
<reference evidence="1 2" key="1">
    <citation type="journal article" date="2015" name="Genome Biol. Evol.">
        <title>The genome of winter moth (Operophtera brumata) provides a genomic perspective on sexual dimorphism and phenology.</title>
        <authorList>
            <person name="Derks M.F."/>
            <person name="Smit S."/>
            <person name="Salis L."/>
            <person name="Schijlen E."/>
            <person name="Bossers A."/>
            <person name="Mateman C."/>
            <person name="Pijl A.S."/>
            <person name="de Ridder D."/>
            <person name="Groenen M.A."/>
            <person name="Visser M.E."/>
            <person name="Megens H.J."/>
        </authorList>
    </citation>
    <scope>NUCLEOTIDE SEQUENCE [LARGE SCALE GENOMIC DNA]</scope>
    <source>
        <strain evidence="1">WM2013NL</strain>
        <tissue evidence="1">Head and thorax</tissue>
    </source>
</reference>
<dbReference type="PANTHER" id="PTHR43975">
    <property type="entry name" value="ZGC:101858"/>
    <property type="match status" value="1"/>
</dbReference>
<dbReference type="SUPFAM" id="SSF51735">
    <property type="entry name" value="NAD(P)-binding Rossmann-fold domains"/>
    <property type="match status" value="1"/>
</dbReference>
<name>A0A0L7LU50_OPEBR</name>
<dbReference type="Gene3D" id="3.40.50.720">
    <property type="entry name" value="NAD(P)-binding Rossmann-like Domain"/>
    <property type="match status" value="1"/>
</dbReference>
<dbReference type="FunFam" id="3.40.50.720:FF:000084">
    <property type="entry name" value="Short-chain dehydrogenase reductase"/>
    <property type="match status" value="1"/>
</dbReference>
<dbReference type="Pfam" id="PF13561">
    <property type="entry name" value="adh_short_C2"/>
    <property type="match status" value="1"/>
</dbReference>
<dbReference type="STRING" id="104452.A0A0L7LU50"/>
<dbReference type="AlphaFoldDB" id="A0A0L7LU50"/>
<dbReference type="EMBL" id="JTDY01000075">
    <property type="protein sequence ID" value="KOB79008.1"/>
    <property type="molecule type" value="Genomic_DNA"/>
</dbReference>